<dbReference type="GO" id="GO:0003989">
    <property type="term" value="F:acetyl-CoA carboxylase activity"/>
    <property type="evidence" value="ECO:0007669"/>
    <property type="project" value="InterPro"/>
</dbReference>
<comment type="caution">
    <text evidence="3">The sequence shown here is derived from an EMBL/GenBank/DDBJ whole genome shotgun (WGS) entry which is preliminary data.</text>
</comment>
<organism evidence="3 4">
    <name type="scientific">Pyrodictium delaneyi</name>
    <dbReference type="NCBI Taxonomy" id="1273541"/>
    <lineage>
        <taxon>Archaea</taxon>
        <taxon>Thermoproteota</taxon>
        <taxon>Thermoprotei</taxon>
        <taxon>Desulfurococcales</taxon>
        <taxon>Pyrodictiaceae</taxon>
        <taxon>Pyrodictium</taxon>
    </lineage>
</organism>
<dbReference type="Gene3D" id="3.90.226.10">
    <property type="entry name" value="2-enoyl-CoA Hydratase, Chain A, domain 1"/>
    <property type="match status" value="2"/>
</dbReference>
<dbReference type="PROSITE" id="PS50980">
    <property type="entry name" value="COA_CT_NTER"/>
    <property type="match status" value="1"/>
</dbReference>
<proteinExistence type="predicted"/>
<dbReference type="InterPro" id="IPR051047">
    <property type="entry name" value="AccD/PCCB"/>
</dbReference>
<dbReference type="InterPro" id="IPR029045">
    <property type="entry name" value="ClpP/crotonase-like_dom_sf"/>
</dbReference>
<feature type="non-terminal residue" evidence="3">
    <location>
        <position position="412"/>
    </location>
</feature>
<dbReference type="GO" id="GO:0009317">
    <property type="term" value="C:acetyl-CoA carboxylase complex"/>
    <property type="evidence" value="ECO:0007669"/>
    <property type="project" value="InterPro"/>
</dbReference>
<dbReference type="PANTHER" id="PTHR43842:SF2">
    <property type="entry name" value="PROPIONYL-COA CARBOXYLASE BETA CHAIN, MITOCHONDRIAL"/>
    <property type="match status" value="1"/>
</dbReference>
<evidence type="ECO:0000313" key="3">
    <source>
        <dbReference type="EMBL" id="HIQ24044.1"/>
    </source>
</evidence>
<accession>A0A832ZWI9</accession>
<protein>
    <submittedName>
        <fullName evidence="3">Acyl-CoA carboxylase subunit beta</fullName>
    </submittedName>
</protein>
<gene>
    <name evidence="3" type="ORF">EYH50_03250</name>
</gene>
<dbReference type="SUPFAM" id="SSF52096">
    <property type="entry name" value="ClpP/crotonase"/>
    <property type="match status" value="2"/>
</dbReference>
<evidence type="ECO:0000313" key="4">
    <source>
        <dbReference type="Proteomes" id="UP000600071"/>
    </source>
</evidence>
<dbReference type="PRINTS" id="PR01070">
    <property type="entry name" value="ACCCTRFRASEB"/>
</dbReference>
<dbReference type="Pfam" id="PF01039">
    <property type="entry name" value="Carboxyl_trans"/>
    <property type="match status" value="1"/>
</dbReference>
<dbReference type="PROSITE" id="PS50989">
    <property type="entry name" value="COA_CT_CTER"/>
    <property type="match status" value="1"/>
</dbReference>
<dbReference type="InterPro" id="IPR011763">
    <property type="entry name" value="COA_CT_C"/>
</dbReference>
<dbReference type="GO" id="GO:0006633">
    <property type="term" value="P:fatty acid biosynthetic process"/>
    <property type="evidence" value="ECO:0007669"/>
    <property type="project" value="InterPro"/>
</dbReference>
<evidence type="ECO:0000259" key="2">
    <source>
        <dbReference type="PROSITE" id="PS50989"/>
    </source>
</evidence>
<reference evidence="3" key="1">
    <citation type="journal article" date="2020" name="ISME J.">
        <title>Gammaproteobacteria mediating utilization of methyl-, sulfur- and petroleum organic compounds in deep ocean hydrothermal plumes.</title>
        <authorList>
            <person name="Zhou Z."/>
            <person name="Liu Y."/>
            <person name="Pan J."/>
            <person name="Cron B.R."/>
            <person name="Toner B.M."/>
            <person name="Anantharaman K."/>
            <person name="Breier J.A."/>
            <person name="Dick G.J."/>
            <person name="Li M."/>
        </authorList>
    </citation>
    <scope>NUCLEOTIDE SEQUENCE</scope>
    <source>
        <strain evidence="3">SZUA-1523</strain>
    </source>
</reference>
<evidence type="ECO:0000259" key="1">
    <source>
        <dbReference type="PROSITE" id="PS50980"/>
    </source>
</evidence>
<dbReference type="AlphaFoldDB" id="A0A832ZWI9"/>
<dbReference type="Proteomes" id="UP000600071">
    <property type="component" value="Unassembled WGS sequence"/>
</dbReference>
<feature type="domain" description="CoA carboxyltransferase C-terminal" evidence="2">
    <location>
        <begin position="265"/>
        <end position="412"/>
    </location>
</feature>
<sequence>METGVEEKLRELRELRRRAMEGGGPDKVRRQREKGKLLARERIEALLDHGSFQEIGWLVTTRSSLFGLDKSRVPGDGVVAGFGRVNGRPVYVFAQDFTVMGGSIGEMHAEKIVRTIELAVKSGVPVIGMWDSGGARIQEGVAALHGVGRILNAIIQASGVIPQISLVLGPSAGGAAYAPALMDFTVVVDRVTYMFITGPDVVREVTGEDVDFEELGGARVHSERSGVAHFRASSEEEAFETVRRLLSYLPDNNEAPLPIEDTGDPVDRQDPELDAIIPPDPMKPYDVREVLERVFDAGSLFEVQSEWGTSIVTAFARLGGIPVCVVASQPLVMSGAIDIDASCKAARFVRFCDAFNLPVMTFVDVPGYMPGTSQEHGGIIRHGAKMLYAYAEATVPKITVVLRKAYGGAYIS</sequence>
<dbReference type="GO" id="GO:0004658">
    <property type="term" value="F:propionyl-CoA carboxylase activity"/>
    <property type="evidence" value="ECO:0007669"/>
    <property type="project" value="TreeGrafter"/>
</dbReference>
<dbReference type="InterPro" id="IPR000438">
    <property type="entry name" value="Acetyl_CoA_COase_Trfase_b_su"/>
</dbReference>
<dbReference type="EMBL" id="DQVR01000069">
    <property type="protein sequence ID" value="HIQ24044.1"/>
    <property type="molecule type" value="Genomic_DNA"/>
</dbReference>
<dbReference type="PANTHER" id="PTHR43842">
    <property type="entry name" value="PROPIONYL-COA CARBOXYLASE BETA CHAIN"/>
    <property type="match status" value="1"/>
</dbReference>
<dbReference type="InterPro" id="IPR011762">
    <property type="entry name" value="COA_CT_N"/>
</dbReference>
<name>A0A832ZWI9_9CREN</name>
<feature type="domain" description="CoA carboxyltransferase N-terminal" evidence="1">
    <location>
        <begin position="5"/>
        <end position="261"/>
    </location>
</feature>
<dbReference type="InterPro" id="IPR034733">
    <property type="entry name" value="AcCoA_carboxyl_beta"/>
</dbReference>